<dbReference type="Proteomes" id="UP001344888">
    <property type="component" value="Unassembled WGS sequence"/>
</dbReference>
<evidence type="ECO:0000313" key="3">
    <source>
        <dbReference type="Proteomes" id="UP001344888"/>
    </source>
</evidence>
<dbReference type="RefSeq" id="WP_326123089.1">
    <property type="nucleotide sequence ID" value="NZ_JARSFG010000012.1"/>
</dbReference>
<protein>
    <submittedName>
        <fullName evidence="2">Uncharacterized protein</fullName>
    </submittedName>
</protein>
<feature type="chain" id="PRO_5043387407" evidence="1">
    <location>
        <begin position="20"/>
        <end position="172"/>
    </location>
</feature>
<proteinExistence type="predicted"/>
<keyword evidence="3" id="KW-1185">Reference proteome</keyword>
<dbReference type="AlphaFoldDB" id="A0AAW9NRN2"/>
<gene>
    <name evidence="2" type="ORF">P9B03_08925</name>
</gene>
<organism evidence="2 3">
    <name type="scientific">Metasolibacillus meyeri</name>
    <dbReference type="NCBI Taxonomy" id="1071052"/>
    <lineage>
        <taxon>Bacteria</taxon>
        <taxon>Bacillati</taxon>
        <taxon>Bacillota</taxon>
        <taxon>Bacilli</taxon>
        <taxon>Bacillales</taxon>
        <taxon>Caryophanaceae</taxon>
        <taxon>Metasolibacillus</taxon>
    </lineage>
</organism>
<sequence length="172" mass="19267">MKKFTFAFLSLFIFFSVFSFSERVSASESVDDIMENIDLIQSENEINFLIEGDVTPFKGKKPGYNDGDGAFELGFITANGLLFSDYTQWHEGSFDFPAMSLVYHFNKHGKEVGADTAASYLNKAIEFRRTAKKGVKPSYVSGEVEGTQRYRKNGRYIDLAPNGKIVSFGSTN</sequence>
<evidence type="ECO:0000256" key="1">
    <source>
        <dbReference type="SAM" id="SignalP"/>
    </source>
</evidence>
<name>A0AAW9NRN2_9BACL</name>
<keyword evidence="1" id="KW-0732">Signal</keyword>
<evidence type="ECO:0000313" key="2">
    <source>
        <dbReference type="EMBL" id="MEC1178603.1"/>
    </source>
</evidence>
<dbReference type="EMBL" id="JARSFG010000012">
    <property type="protein sequence ID" value="MEC1178603.1"/>
    <property type="molecule type" value="Genomic_DNA"/>
</dbReference>
<feature type="signal peptide" evidence="1">
    <location>
        <begin position="1"/>
        <end position="19"/>
    </location>
</feature>
<accession>A0AAW9NRN2</accession>
<comment type="caution">
    <text evidence="2">The sequence shown here is derived from an EMBL/GenBank/DDBJ whole genome shotgun (WGS) entry which is preliminary data.</text>
</comment>
<reference evidence="2 3" key="1">
    <citation type="submission" date="2023-03" db="EMBL/GenBank/DDBJ databases">
        <title>Bacillus Genome Sequencing.</title>
        <authorList>
            <person name="Dunlap C."/>
        </authorList>
    </citation>
    <scope>NUCLEOTIDE SEQUENCE [LARGE SCALE GENOMIC DNA]</scope>
    <source>
        <strain evidence="2 3">B-59205</strain>
    </source>
</reference>